<organism evidence="1 2">
    <name type="scientific">Staphylococcus aureus</name>
    <dbReference type="NCBI Taxonomy" id="1280"/>
    <lineage>
        <taxon>Bacteria</taxon>
        <taxon>Bacillati</taxon>
        <taxon>Bacillota</taxon>
        <taxon>Bacilli</taxon>
        <taxon>Bacillales</taxon>
        <taxon>Staphylococcaceae</taxon>
        <taxon>Staphylococcus</taxon>
    </lineage>
</organism>
<protein>
    <submittedName>
        <fullName evidence="1">Uncharacterized protein</fullName>
    </submittedName>
</protein>
<name>A0AA40MKT8_STAAU</name>
<dbReference type="EMBL" id="JXIG01000448">
    <property type="protein sequence ID" value="KIU01354.1"/>
    <property type="molecule type" value="Genomic_DNA"/>
</dbReference>
<sequence length="59" mass="6528">MGQEIGRGTVEIARSHVERAQDVLVDIDFEILAREALDHLAEIDDARVGIAEPAARFEL</sequence>
<dbReference type="AlphaFoldDB" id="A0AA40MKT8"/>
<reference evidence="1 2" key="1">
    <citation type="submission" date="2015-01" db="EMBL/GenBank/DDBJ databases">
        <title>Characterization of Swiss Staphylococcus aureus strains involved in food poisoning.</title>
        <authorList>
            <person name="Crovadore J."/>
            <person name="Chablais R."/>
            <person name="Tonacini J."/>
            <person name="Schnyder B."/>
            <person name="Lefort F."/>
        </authorList>
    </citation>
    <scope>NUCLEOTIDE SEQUENCE [LARGE SCALE GENOMIC DNA]</scope>
    <source>
        <strain evidence="1 2">SA-120</strain>
    </source>
</reference>
<evidence type="ECO:0000313" key="2">
    <source>
        <dbReference type="Proteomes" id="UP000032274"/>
    </source>
</evidence>
<comment type="caution">
    <text evidence="1">The sequence shown here is derived from an EMBL/GenBank/DDBJ whole genome shotgun (WGS) entry which is preliminary data.</text>
</comment>
<evidence type="ECO:0000313" key="1">
    <source>
        <dbReference type="EMBL" id="KIU01354.1"/>
    </source>
</evidence>
<accession>A0AA40MKT8</accession>
<proteinExistence type="predicted"/>
<gene>
    <name evidence="1" type="ORF">QU38_02075</name>
</gene>
<dbReference type="Proteomes" id="UP000032274">
    <property type="component" value="Unassembled WGS sequence"/>
</dbReference>